<dbReference type="HAMAP" id="MF_01151">
    <property type="entry name" value="GrpE"/>
    <property type="match status" value="1"/>
</dbReference>
<dbReference type="SUPFAM" id="SSF58014">
    <property type="entry name" value="Coiled-coil domain of nucleotide exchange factor GrpE"/>
    <property type="match status" value="1"/>
</dbReference>
<proteinExistence type="inferred from homology"/>
<dbReference type="GO" id="GO:0042803">
    <property type="term" value="F:protein homodimerization activity"/>
    <property type="evidence" value="ECO:0007669"/>
    <property type="project" value="InterPro"/>
</dbReference>
<dbReference type="PRINTS" id="PR00773">
    <property type="entry name" value="GRPEPROTEIN"/>
</dbReference>
<dbReference type="SUPFAM" id="SSF51064">
    <property type="entry name" value="Head domain of nucleotide exchange factor GrpE"/>
    <property type="match status" value="1"/>
</dbReference>
<dbReference type="InterPro" id="IPR009012">
    <property type="entry name" value="GrpE_head"/>
</dbReference>
<dbReference type="Proteomes" id="UP000199308">
    <property type="component" value="Unassembled WGS sequence"/>
</dbReference>
<evidence type="ECO:0000256" key="5">
    <source>
        <dbReference type="ARBA" id="ARBA00023016"/>
    </source>
</evidence>
<dbReference type="GO" id="GO:0000774">
    <property type="term" value="F:adenyl-nucleotide exchange factor activity"/>
    <property type="evidence" value="ECO:0007669"/>
    <property type="project" value="InterPro"/>
</dbReference>
<sequence length="198" mass="22030">MTAESNESINKEVEDQNQEEVSVEEVATDEAVEGEVISAEQEKINELELKLAAAEAKVADQKDSVVRAKAEVENIRRRSAQDVEKARKFALEKFVNELLPVVDNLERAIESFDREDEAQKPLLEGVELTLQSFMSGLEKFDIQEINPKDEAFNPELHQAMSMQEIPGVAANTVVAVMQKGYSLNGRLVRPAMVMVAKG</sequence>
<dbReference type="InterPro" id="IPR013805">
    <property type="entry name" value="GrpE_CC"/>
</dbReference>
<dbReference type="FunFam" id="2.30.22.10:FF:000001">
    <property type="entry name" value="Protein GrpE"/>
    <property type="match status" value="1"/>
</dbReference>
<accession>A0A1H9ZLN1</accession>
<protein>
    <recommendedName>
        <fullName evidence="8 10">Protein GrpE</fullName>
    </recommendedName>
    <alternativeName>
        <fullName evidence="9 10">HSP-70 cofactor</fullName>
    </alternativeName>
</protein>
<dbReference type="GO" id="GO:0006457">
    <property type="term" value="P:protein folding"/>
    <property type="evidence" value="ECO:0007669"/>
    <property type="project" value="InterPro"/>
</dbReference>
<comment type="subunit">
    <text evidence="3 10">Homodimer.</text>
</comment>
<keyword evidence="16" id="KW-1185">Reference proteome</keyword>
<dbReference type="InterPro" id="IPR000740">
    <property type="entry name" value="GrpE"/>
</dbReference>
<keyword evidence="5 10" id="KW-0346">Stress response</keyword>
<evidence type="ECO:0000313" key="16">
    <source>
        <dbReference type="Proteomes" id="UP000199308"/>
    </source>
</evidence>
<feature type="region of interest" description="Disordered" evidence="14">
    <location>
        <begin position="1"/>
        <end position="32"/>
    </location>
</feature>
<evidence type="ECO:0000256" key="14">
    <source>
        <dbReference type="SAM" id="MobiDB-lite"/>
    </source>
</evidence>
<gene>
    <name evidence="10" type="primary">grpE</name>
    <name evidence="15" type="ORF">SAMN05660429_00504</name>
</gene>
<dbReference type="Pfam" id="PF01025">
    <property type="entry name" value="GrpE"/>
    <property type="match status" value="1"/>
</dbReference>
<feature type="compositionally biased region" description="Acidic residues" evidence="14">
    <location>
        <begin position="15"/>
        <end position="32"/>
    </location>
</feature>
<keyword evidence="4 10" id="KW-0963">Cytoplasm</keyword>
<evidence type="ECO:0000256" key="1">
    <source>
        <dbReference type="ARBA" id="ARBA00004496"/>
    </source>
</evidence>
<evidence type="ECO:0000256" key="11">
    <source>
        <dbReference type="RuleBase" id="RU000639"/>
    </source>
</evidence>
<comment type="function">
    <text evidence="7 10 11">Participates actively in the response to hyperosmotic and heat shock by preventing the aggregation of stress-denatured proteins, in association with DnaK and GrpE. It is the nucleotide exchange factor for DnaK and may function as a thermosensor. Unfolded proteins bind initially to DnaJ; upon interaction with the DnaJ-bound protein, DnaK hydrolyzes its bound ATP, resulting in the formation of a stable complex. GrpE releases ADP from DnaK; ATP binding to DnaK triggers the release of the substrate protein, thus completing the reaction cycle. Several rounds of ATP-dependent interactions between DnaJ, DnaK and GrpE are required for fully efficient folding.</text>
</comment>
<reference evidence="15 16" key="1">
    <citation type="submission" date="2016-10" db="EMBL/GenBank/DDBJ databases">
        <authorList>
            <person name="de Groot N.N."/>
        </authorList>
    </citation>
    <scope>NUCLEOTIDE SEQUENCE [LARGE SCALE GENOMIC DNA]</scope>
    <source>
        <strain evidence="15 16">DSM 19706</strain>
    </source>
</reference>
<dbReference type="GO" id="GO:0051082">
    <property type="term" value="F:unfolded protein binding"/>
    <property type="evidence" value="ECO:0007669"/>
    <property type="project" value="TreeGrafter"/>
</dbReference>
<evidence type="ECO:0000256" key="12">
    <source>
        <dbReference type="RuleBase" id="RU004478"/>
    </source>
</evidence>
<evidence type="ECO:0000313" key="15">
    <source>
        <dbReference type="EMBL" id="SES82527.1"/>
    </source>
</evidence>
<dbReference type="PANTHER" id="PTHR21237:SF23">
    <property type="entry name" value="GRPE PROTEIN HOMOLOG, MITOCHONDRIAL"/>
    <property type="match status" value="1"/>
</dbReference>
<dbReference type="PANTHER" id="PTHR21237">
    <property type="entry name" value="GRPE PROTEIN"/>
    <property type="match status" value="1"/>
</dbReference>
<evidence type="ECO:0000256" key="3">
    <source>
        <dbReference type="ARBA" id="ARBA00011738"/>
    </source>
</evidence>
<evidence type="ECO:0000256" key="8">
    <source>
        <dbReference type="ARBA" id="ARBA00072274"/>
    </source>
</evidence>
<keyword evidence="13" id="KW-0175">Coiled coil</keyword>
<evidence type="ECO:0000256" key="6">
    <source>
        <dbReference type="ARBA" id="ARBA00023186"/>
    </source>
</evidence>
<dbReference type="GO" id="GO:0051087">
    <property type="term" value="F:protein-folding chaperone binding"/>
    <property type="evidence" value="ECO:0007669"/>
    <property type="project" value="InterPro"/>
</dbReference>
<keyword evidence="6 10" id="KW-0143">Chaperone</keyword>
<dbReference type="OrthoDB" id="9789811at2"/>
<evidence type="ECO:0000256" key="13">
    <source>
        <dbReference type="SAM" id="Coils"/>
    </source>
</evidence>
<dbReference type="NCBIfam" id="NF010737">
    <property type="entry name" value="PRK14139.1"/>
    <property type="match status" value="1"/>
</dbReference>
<dbReference type="Gene3D" id="2.30.22.10">
    <property type="entry name" value="Head domain of nucleotide exchange factor GrpE"/>
    <property type="match status" value="1"/>
</dbReference>
<evidence type="ECO:0000256" key="7">
    <source>
        <dbReference type="ARBA" id="ARBA00053401"/>
    </source>
</evidence>
<comment type="similarity">
    <text evidence="2 10 12">Belongs to the GrpE family.</text>
</comment>
<dbReference type="NCBIfam" id="NF010738">
    <property type="entry name" value="PRK14140.1"/>
    <property type="match status" value="1"/>
</dbReference>
<evidence type="ECO:0000256" key="4">
    <source>
        <dbReference type="ARBA" id="ARBA00022490"/>
    </source>
</evidence>
<dbReference type="AlphaFoldDB" id="A0A1H9ZLN1"/>
<dbReference type="STRING" id="349064.SAMN05660429_00504"/>
<evidence type="ECO:0000256" key="9">
    <source>
        <dbReference type="ARBA" id="ARBA00076414"/>
    </source>
</evidence>
<dbReference type="NCBIfam" id="NF010748">
    <property type="entry name" value="PRK14150.1"/>
    <property type="match status" value="1"/>
</dbReference>
<dbReference type="CDD" id="cd00446">
    <property type="entry name" value="GrpE"/>
    <property type="match status" value="1"/>
</dbReference>
<dbReference type="Gene3D" id="3.90.20.20">
    <property type="match status" value="1"/>
</dbReference>
<dbReference type="EMBL" id="FOHK01000002">
    <property type="protein sequence ID" value="SES82527.1"/>
    <property type="molecule type" value="Genomic_DNA"/>
</dbReference>
<dbReference type="GO" id="GO:0005829">
    <property type="term" value="C:cytosol"/>
    <property type="evidence" value="ECO:0007669"/>
    <property type="project" value="TreeGrafter"/>
</dbReference>
<feature type="coiled-coil region" evidence="13">
    <location>
        <begin position="37"/>
        <end position="78"/>
    </location>
</feature>
<evidence type="ECO:0000256" key="10">
    <source>
        <dbReference type="HAMAP-Rule" id="MF_01151"/>
    </source>
</evidence>
<comment type="subcellular location">
    <subcellularLocation>
        <location evidence="1 10">Cytoplasm</location>
    </subcellularLocation>
</comment>
<name>A0A1H9ZLN1_THASX</name>
<evidence type="ECO:0000256" key="2">
    <source>
        <dbReference type="ARBA" id="ARBA00009054"/>
    </source>
</evidence>
<organism evidence="15 16">
    <name type="scientific">Thalassotalea agarivorans</name>
    <name type="common">Thalassomonas agarivorans</name>
    <dbReference type="NCBI Taxonomy" id="349064"/>
    <lineage>
        <taxon>Bacteria</taxon>
        <taxon>Pseudomonadati</taxon>
        <taxon>Pseudomonadota</taxon>
        <taxon>Gammaproteobacteria</taxon>
        <taxon>Alteromonadales</taxon>
        <taxon>Colwelliaceae</taxon>
        <taxon>Thalassotalea</taxon>
    </lineage>
</organism>
<dbReference type="RefSeq" id="WP_093327416.1">
    <property type="nucleotide sequence ID" value="NZ_AP027363.1"/>
</dbReference>
<dbReference type="PROSITE" id="PS01071">
    <property type="entry name" value="GRPE"/>
    <property type="match status" value="1"/>
</dbReference>